<accession>A0A0E0FPN6</accession>
<dbReference type="EnsemblPlants" id="ONIVA01G26180.1">
    <property type="protein sequence ID" value="ONIVA01G26180.1"/>
    <property type="gene ID" value="ONIVA01G26180"/>
</dbReference>
<keyword evidence="3" id="KW-1185">Reference proteome</keyword>
<sequence>MIPTESLAKLPIVGNPDSGLFALHFWGRGLPPNTSYFTPSRVVGDMFSSSRSPHDMVATTLQPKPGSGQPSSLPQAPPPLRFEAPV</sequence>
<reference evidence="2" key="1">
    <citation type="submission" date="2015-04" db="UniProtKB">
        <authorList>
            <consortium name="EnsemblPlants"/>
        </authorList>
    </citation>
    <scope>IDENTIFICATION</scope>
    <source>
        <strain evidence="2">SL10</strain>
    </source>
</reference>
<proteinExistence type="predicted"/>
<reference evidence="2" key="2">
    <citation type="submission" date="2018-04" db="EMBL/GenBank/DDBJ databases">
        <title>OnivRS2 (Oryza nivara Reference Sequence Version 2).</title>
        <authorList>
            <person name="Zhang J."/>
            <person name="Kudrna D."/>
            <person name="Lee S."/>
            <person name="Talag J."/>
            <person name="Rajasekar S."/>
            <person name="Welchert J."/>
            <person name="Hsing Y.-I."/>
            <person name="Wing R.A."/>
        </authorList>
    </citation>
    <scope>NUCLEOTIDE SEQUENCE [LARGE SCALE GENOMIC DNA]</scope>
</reference>
<protein>
    <submittedName>
        <fullName evidence="2">Uncharacterized protein</fullName>
    </submittedName>
</protein>
<dbReference type="HOGENOM" id="CLU_2501768_0_0_1"/>
<organism evidence="2">
    <name type="scientific">Oryza nivara</name>
    <name type="common">Indian wild rice</name>
    <name type="synonym">Oryza sativa f. spontanea</name>
    <dbReference type="NCBI Taxonomy" id="4536"/>
    <lineage>
        <taxon>Eukaryota</taxon>
        <taxon>Viridiplantae</taxon>
        <taxon>Streptophyta</taxon>
        <taxon>Embryophyta</taxon>
        <taxon>Tracheophyta</taxon>
        <taxon>Spermatophyta</taxon>
        <taxon>Magnoliopsida</taxon>
        <taxon>Liliopsida</taxon>
        <taxon>Poales</taxon>
        <taxon>Poaceae</taxon>
        <taxon>BOP clade</taxon>
        <taxon>Oryzoideae</taxon>
        <taxon>Oryzeae</taxon>
        <taxon>Oryzinae</taxon>
        <taxon>Oryza</taxon>
    </lineage>
</organism>
<dbReference type="Proteomes" id="UP000006591">
    <property type="component" value="Chromosome 1"/>
</dbReference>
<name>A0A0E0FPN6_ORYNI</name>
<evidence type="ECO:0000313" key="3">
    <source>
        <dbReference type="Proteomes" id="UP000006591"/>
    </source>
</evidence>
<dbReference type="Gramene" id="ONIVA01G26180.1">
    <property type="protein sequence ID" value="ONIVA01G26180.1"/>
    <property type="gene ID" value="ONIVA01G26180"/>
</dbReference>
<evidence type="ECO:0000256" key="1">
    <source>
        <dbReference type="SAM" id="MobiDB-lite"/>
    </source>
</evidence>
<feature type="compositionally biased region" description="Low complexity" evidence="1">
    <location>
        <begin position="61"/>
        <end position="74"/>
    </location>
</feature>
<feature type="region of interest" description="Disordered" evidence="1">
    <location>
        <begin position="48"/>
        <end position="86"/>
    </location>
</feature>
<dbReference type="AlphaFoldDB" id="A0A0E0FPN6"/>
<evidence type="ECO:0000313" key="2">
    <source>
        <dbReference type="EnsemblPlants" id="ONIVA01G26180.1"/>
    </source>
</evidence>